<sequence length="99" mass="11143">MFISSLVPALFFFHFSNNRPITSPTSLGELGEFILYLRAHSSPLFTYCSYLCFGPSFVKAFKLLLVKLEVVSFVLVKIPLSFFIPRTIVLTILLTCCGL</sequence>
<evidence type="ECO:0000313" key="1">
    <source>
        <dbReference type="EMBL" id="CAG6781348.1"/>
    </source>
</evidence>
<reference evidence="1" key="1">
    <citation type="submission" date="2021-05" db="EMBL/GenBank/DDBJ databases">
        <authorList>
            <person name="Alioto T."/>
            <person name="Alioto T."/>
            <person name="Gomez Garrido J."/>
        </authorList>
    </citation>
    <scope>NUCLEOTIDE SEQUENCE</scope>
</reference>
<dbReference type="EMBL" id="HBUF01622567">
    <property type="protein sequence ID" value="CAG6781348.1"/>
    <property type="molecule type" value="Transcribed_RNA"/>
</dbReference>
<organism evidence="1">
    <name type="scientific">Cacopsylla melanoneura</name>
    <dbReference type="NCBI Taxonomy" id="428564"/>
    <lineage>
        <taxon>Eukaryota</taxon>
        <taxon>Metazoa</taxon>
        <taxon>Ecdysozoa</taxon>
        <taxon>Arthropoda</taxon>
        <taxon>Hexapoda</taxon>
        <taxon>Insecta</taxon>
        <taxon>Pterygota</taxon>
        <taxon>Neoptera</taxon>
        <taxon>Paraneoptera</taxon>
        <taxon>Hemiptera</taxon>
        <taxon>Sternorrhyncha</taxon>
        <taxon>Psylloidea</taxon>
        <taxon>Psyllidae</taxon>
        <taxon>Psyllinae</taxon>
        <taxon>Cacopsylla</taxon>
    </lineage>
</organism>
<dbReference type="AlphaFoldDB" id="A0A8D9F8A9"/>
<proteinExistence type="predicted"/>
<name>A0A8D9F8A9_9HEMI</name>
<accession>A0A8D9F8A9</accession>
<protein>
    <submittedName>
        <fullName evidence="1">Uncharacterized protein</fullName>
    </submittedName>
</protein>